<accession>A0A133U9J5</accession>
<dbReference type="InterPro" id="IPR010879">
    <property type="entry name" value="DUF1508"/>
</dbReference>
<dbReference type="AlphaFoldDB" id="A0A133U9J5"/>
<dbReference type="Gene3D" id="2.30.29.80">
    <property type="match status" value="1"/>
</dbReference>
<keyword evidence="3" id="KW-1185">Reference proteome</keyword>
<gene>
    <name evidence="2" type="ORF">AKJ57_03495</name>
</gene>
<dbReference type="InterPro" id="IPR051141">
    <property type="entry name" value="UPF0339_domain"/>
</dbReference>
<sequence>MELKFEIFKDEADKFRFRLVAPNGKVIEASEAYEAKTGCENGIESIKENAPKAKVVDLT</sequence>
<reference evidence="2 3" key="1">
    <citation type="journal article" date="2016" name="Sci. Rep.">
        <title>Metabolic traits of an uncultured archaeal lineage -MSBL1- from brine pools of the Red Sea.</title>
        <authorList>
            <person name="Mwirichia R."/>
            <person name="Alam I."/>
            <person name="Rashid M."/>
            <person name="Vinu M."/>
            <person name="Ba-Alawi W."/>
            <person name="Anthony Kamau A."/>
            <person name="Kamanda Ngugi D."/>
            <person name="Goker M."/>
            <person name="Klenk H.P."/>
            <person name="Bajic V."/>
            <person name="Stingl U."/>
        </authorList>
    </citation>
    <scope>NUCLEOTIDE SEQUENCE [LARGE SCALE GENOMIC DNA]</scope>
    <source>
        <strain evidence="2">SCGC-AAA259A05</strain>
    </source>
</reference>
<dbReference type="InterPro" id="IPR036913">
    <property type="entry name" value="YegP-like_sf"/>
</dbReference>
<organism evidence="2 3">
    <name type="scientific">candidate division MSBL1 archaeon SCGC-AAA259A05</name>
    <dbReference type="NCBI Taxonomy" id="1698259"/>
    <lineage>
        <taxon>Archaea</taxon>
        <taxon>Methanobacteriati</taxon>
        <taxon>Methanobacteriota</taxon>
        <taxon>candidate division MSBL1</taxon>
    </lineage>
</organism>
<protein>
    <recommendedName>
        <fullName evidence="1">DUF1508 domain-containing protein</fullName>
    </recommendedName>
</protein>
<dbReference type="PANTHER" id="PTHR40606:SF1">
    <property type="entry name" value="UPF0339 PROTEIN YEGP"/>
    <property type="match status" value="1"/>
</dbReference>
<evidence type="ECO:0000259" key="1">
    <source>
        <dbReference type="Pfam" id="PF07411"/>
    </source>
</evidence>
<dbReference type="Proteomes" id="UP000070163">
    <property type="component" value="Unassembled WGS sequence"/>
</dbReference>
<dbReference type="EMBL" id="LHXJ01000035">
    <property type="protein sequence ID" value="KXA90848.1"/>
    <property type="molecule type" value="Genomic_DNA"/>
</dbReference>
<evidence type="ECO:0000313" key="2">
    <source>
        <dbReference type="EMBL" id="KXA90848.1"/>
    </source>
</evidence>
<comment type="caution">
    <text evidence="2">The sequence shown here is derived from an EMBL/GenBank/DDBJ whole genome shotgun (WGS) entry which is preliminary data.</text>
</comment>
<dbReference type="SUPFAM" id="SSF160113">
    <property type="entry name" value="YegP-like"/>
    <property type="match status" value="1"/>
</dbReference>
<feature type="domain" description="DUF1508" evidence="1">
    <location>
        <begin position="10"/>
        <end position="57"/>
    </location>
</feature>
<dbReference type="PANTHER" id="PTHR40606">
    <property type="match status" value="1"/>
</dbReference>
<name>A0A133U9J5_9EURY</name>
<proteinExistence type="predicted"/>
<evidence type="ECO:0000313" key="3">
    <source>
        <dbReference type="Proteomes" id="UP000070163"/>
    </source>
</evidence>
<dbReference type="Pfam" id="PF07411">
    <property type="entry name" value="DUF1508"/>
    <property type="match status" value="1"/>
</dbReference>